<evidence type="ECO:0000313" key="11">
    <source>
        <dbReference type="Proteomes" id="UP000568050"/>
    </source>
</evidence>
<dbReference type="PANTHER" id="PTHR30266:SF2">
    <property type="entry name" value="LARGE-CONDUCTANCE MECHANOSENSITIVE CHANNEL"/>
    <property type="match status" value="1"/>
</dbReference>
<evidence type="ECO:0000256" key="1">
    <source>
        <dbReference type="ARBA" id="ARBA00004141"/>
    </source>
</evidence>
<keyword evidence="6" id="KW-0406">Ion transport</keyword>
<reference evidence="10 11" key="1">
    <citation type="submission" date="2020-08" db="EMBL/GenBank/DDBJ databases">
        <title>Sequencing the genomes of 1000 actinobacteria strains.</title>
        <authorList>
            <person name="Klenk H.-P."/>
        </authorList>
    </citation>
    <scope>NUCLEOTIDE SEQUENCE [LARGE SCALE GENOMIC DNA]</scope>
    <source>
        <strain evidence="10 11">DSM 23040</strain>
    </source>
</reference>
<evidence type="ECO:0000256" key="8">
    <source>
        <dbReference type="ARBA" id="ARBA00023303"/>
    </source>
</evidence>
<comment type="subcellular location">
    <subcellularLocation>
        <location evidence="1">Membrane</location>
        <topology evidence="1">Multi-pass membrane protein</topology>
    </subcellularLocation>
</comment>
<keyword evidence="8" id="KW-0407">Ion channel</keyword>
<keyword evidence="4 9" id="KW-0812">Transmembrane</keyword>
<keyword evidence="7 9" id="KW-0472">Membrane</keyword>
<dbReference type="GO" id="GO:0016020">
    <property type="term" value="C:membrane"/>
    <property type="evidence" value="ECO:0007669"/>
    <property type="project" value="UniProtKB-SubCell"/>
</dbReference>
<dbReference type="InterPro" id="IPR037673">
    <property type="entry name" value="MSC/AndL"/>
</dbReference>
<dbReference type="InterPro" id="IPR036019">
    <property type="entry name" value="MscL_channel"/>
</dbReference>
<keyword evidence="11" id="KW-1185">Reference proteome</keyword>
<dbReference type="NCBIfam" id="TIGR00220">
    <property type="entry name" value="mscL"/>
    <property type="match status" value="1"/>
</dbReference>
<evidence type="ECO:0000256" key="3">
    <source>
        <dbReference type="ARBA" id="ARBA00022475"/>
    </source>
</evidence>
<dbReference type="InterPro" id="IPR001185">
    <property type="entry name" value="MS_channel"/>
</dbReference>
<keyword evidence="2" id="KW-0813">Transport</keyword>
<gene>
    <name evidence="10" type="ORF">FHX50_000891</name>
</gene>
<evidence type="ECO:0000256" key="4">
    <source>
        <dbReference type="ARBA" id="ARBA00022692"/>
    </source>
</evidence>
<name>A0A839QQ70_9MICO</name>
<protein>
    <submittedName>
        <fullName evidence="10">Large conductance mechanosensitive channel</fullName>
    </submittedName>
</protein>
<organism evidence="10 11">
    <name type="scientific">Helcobacillus massiliensis</name>
    <dbReference type="NCBI Taxonomy" id="521392"/>
    <lineage>
        <taxon>Bacteria</taxon>
        <taxon>Bacillati</taxon>
        <taxon>Actinomycetota</taxon>
        <taxon>Actinomycetes</taxon>
        <taxon>Micrococcales</taxon>
        <taxon>Dermabacteraceae</taxon>
        <taxon>Helcobacillus</taxon>
    </lineage>
</organism>
<evidence type="ECO:0000256" key="2">
    <source>
        <dbReference type="ARBA" id="ARBA00022448"/>
    </source>
</evidence>
<dbReference type="RefSeq" id="WP_183374856.1">
    <property type="nucleotide sequence ID" value="NZ_CBCSFZ010000016.1"/>
</dbReference>
<evidence type="ECO:0000256" key="6">
    <source>
        <dbReference type="ARBA" id="ARBA00023065"/>
    </source>
</evidence>
<evidence type="ECO:0000256" key="7">
    <source>
        <dbReference type="ARBA" id="ARBA00023136"/>
    </source>
</evidence>
<dbReference type="Pfam" id="PF01741">
    <property type="entry name" value="MscL"/>
    <property type="match status" value="1"/>
</dbReference>
<evidence type="ECO:0000256" key="9">
    <source>
        <dbReference type="SAM" id="Phobius"/>
    </source>
</evidence>
<evidence type="ECO:0000256" key="5">
    <source>
        <dbReference type="ARBA" id="ARBA00022989"/>
    </source>
</evidence>
<accession>A0A839QQ70</accession>
<dbReference type="GO" id="GO:0008381">
    <property type="term" value="F:mechanosensitive monoatomic ion channel activity"/>
    <property type="evidence" value="ECO:0007669"/>
    <property type="project" value="InterPro"/>
</dbReference>
<comment type="caution">
    <text evidence="10">The sequence shown here is derived from an EMBL/GenBank/DDBJ whole genome shotgun (WGS) entry which is preliminary data.</text>
</comment>
<dbReference type="AlphaFoldDB" id="A0A839QQ70"/>
<feature type="transmembrane region" description="Helical" evidence="9">
    <location>
        <begin position="68"/>
        <end position="94"/>
    </location>
</feature>
<keyword evidence="5 9" id="KW-1133">Transmembrane helix</keyword>
<dbReference type="SUPFAM" id="SSF81330">
    <property type="entry name" value="Gated mechanosensitive channel"/>
    <property type="match status" value="1"/>
</dbReference>
<dbReference type="PANTHER" id="PTHR30266">
    <property type="entry name" value="MECHANOSENSITIVE CHANNEL MSCL"/>
    <property type="match status" value="1"/>
</dbReference>
<keyword evidence="3" id="KW-1003">Cell membrane</keyword>
<dbReference type="Gene3D" id="1.10.1200.120">
    <property type="entry name" value="Large-conductance mechanosensitive channel, MscL, domain 1"/>
    <property type="match status" value="1"/>
</dbReference>
<feature type="transmembrane region" description="Helical" evidence="9">
    <location>
        <begin position="12"/>
        <end position="38"/>
    </location>
</feature>
<sequence length="144" mass="15428">MKGFRDFIMQGNVIDLAVGVVIGSAFTALVGAFVTYVITPILSVFNTGGIAGFGPRIIRDNPATQINIGMLLSAVITFLITAAVVYFVFVAPMAKARQMARVRKGLPAVEEDPVAEDIALLTEIRDLLAGDQRHPQTGTPRVNE</sequence>
<evidence type="ECO:0000313" key="10">
    <source>
        <dbReference type="EMBL" id="MBB3022643.1"/>
    </source>
</evidence>
<dbReference type="EMBL" id="JACHWP010000001">
    <property type="protein sequence ID" value="MBB3022643.1"/>
    <property type="molecule type" value="Genomic_DNA"/>
</dbReference>
<dbReference type="Proteomes" id="UP000568050">
    <property type="component" value="Unassembled WGS sequence"/>
</dbReference>
<proteinExistence type="predicted"/>